<gene>
    <name evidence="6" type="ORF">RAH46_05955</name>
</gene>
<keyword evidence="1" id="KW-0805">Transcription regulation</keyword>
<dbReference type="InterPro" id="IPR036271">
    <property type="entry name" value="Tet_transcr_reg_TetR-rel_C_sf"/>
</dbReference>
<dbReference type="InterPro" id="IPR001647">
    <property type="entry name" value="HTH_TetR"/>
</dbReference>
<evidence type="ECO:0000256" key="1">
    <source>
        <dbReference type="ARBA" id="ARBA00023015"/>
    </source>
</evidence>
<name>A0ABY9QS64_9PSED</name>
<keyword evidence="2 4" id="KW-0238">DNA-binding</keyword>
<organism evidence="6 7">
    <name type="scientific">Pseudomonas entomophila</name>
    <dbReference type="NCBI Taxonomy" id="312306"/>
    <lineage>
        <taxon>Bacteria</taxon>
        <taxon>Pseudomonadati</taxon>
        <taxon>Pseudomonadota</taxon>
        <taxon>Gammaproteobacteria</taxon>
        <taxon>Pseudomonadales</taxon>
        <taxon>Pseudomonadaceae</taxon>
        <taxon>Pseudomonas</taxon>
    </lineage>
</organism>
<proteinExistence type="predicted"/>
<evidence type="ECO:0000256" key="4">
    <source>
        <dbReference type="PROSITE-ProRule" id="PRU00335"/>
    </source>
</evidence>
<evidence type="ECO:0000313" key="6">
    <source>
        <dbReference type="EMBL" id="WMW06882.1"/>
    </source>
</evidence>
<dbReference type="Gene3D" id="1.10.357.10">
    <property type="entry name" value="Tetracycline Repressor, domain 2"/>
    <property type="match status" value="1"/>
</dbReference>
<feature type="DNA-binding region" description="H-T-H motif" evidence="4">
    <location>
        <begin position="32"/>
        <end position="51"/>
    </location>
</feature>
<dbReference type="SUPFAM" id="SSF46689">
    <property type="entry name" value="Homeodomain-like"/>
    <property type="match status" value="1"/>
</dbReference>
<reference evidence="6 7" key="1">
    <citation type="submission" date="2023-08" db="EMBL/GenBank/DDBJ databases">
        <title>Complete Genome Sequence of Pseudomonas entomophila TVIN A01.</title>
        <authorList>
            <person name="Shelke T."/>
            <person name="Mahar N.S."/>
            <person name="Gupta I."/>
            <person name="Gupta V."/>
        </authorList>
    </citation>
    <scope>NUCLEOTIDE SEQUENCE [LARGE SCALE GENOMIC DNA]</scope>
    <source>
        <strain evidence="6 7">TVIN-A01</strain>
    </source>
</reference>
<dbReference type="RefSeq" id="WP_011535771.1">
    <property type="nucleotide sequence ID" value="NZ_CP132921.1"/>
</dbReference>
<accession>A0ABY9QS64</accession>
<dbReference type="Gene3D" id="1.10.10.60">
    <property type="entry name" value="Homeodomain-like"/>
    <property type="match status" value="1"/>
</dbReference>
<evidence type="ECO:0000256" key="3">
    <source>
        <dbReference type="ARBA" id="ARBA00023163"/>
    </source>
</evidence>
<dbReference type="PROSITE" id="PS50977">
    <property type="entry name" value="HTH_TETR_2"/>
    <property type="match status" value="1"/>
</dbReference>
<evidence type="ECO:0000313" key="7">
    <source>
        <dbReference type="Proteomes" id="UP001183127"/>
    </source>
</evidence>
<dbReference type="PANTHER" id="PTHR47506">
    <property type="entry name" value="TRANSCRIPTIONAL REGULATORY PROTEIN"/>
    <property type="match status" value="1"/>
</dbReference>
<sequence length="203" mass="22801">MSGRGRPREFDRHEALVKAMLLFWDKGYDGTSLSELMGVMKIKSPSLYAAFGSKEDLFLEALELYWSTVGEEIWSELYKYERAQDSIQAVLLATARILTREDRPHGCFVTQTDLNSPLPNLRVGLKVLRCKPFEMLKNRLRLGQASREIGEHVDCESLANYYGVVQRGMAMVARDGSPRDALEKVAGHAMGNWGAVVPDPLAH</sequence>
<evidence type="ECO:0000259" key="5">
    <source>
        <dbReference type="PROSITE" id="PS50977"/>
    </source>
</evidence>
<evidence type="ECO:0000256" key="2">
    <source>
        <dbReference type="ARBA" id="ARBA00023125"/>
    </source>
</evidence>
<dbReference type="Pfam" id="PF00440">
    <property type="entry name" value="TetR_N"/>
    <property type="match status" value="1"/>
</dbReference>
<feature type="domain" description="HTH tetR-type" evidence="5">
    <location>
        <begin position="9"/>
        <end position="69"/>
    </location>
</feature>
<dbReference type="Proteomes" id="UP001183127">
    <property type="component" value="Chromosome"/>
</dbReference>
<keyword evidence="3" id="KW-0804">Transcription</keyword>
<dbReference type="SUPFAM" id="SSF48498">
    <property type="entry name" value="Tetracyclin repressor-like, C-terminal domain"/>
    <property type="match status" value="1"/>
</dbReference>
<dbReference type="PANTHER" id="PTHR47506:SF1">
    <property type="entry name" value="HTH-TYPE TRANSCRIPTIONAL REGULATOR YJDC"/>
    <property type="match status" value="1"/>
</dbReference>
<keyword evidence="7" id="KW-1185">Reference proteome</keyword>
<dbReference type="InterPro" id="IPR009057">
    <property type="entry name" value="Homeodomain-like_sf"/>
</dbReference>
<dbReference type="GeneID" id="79110354"/>
<dbReference type="EMBL" id="CP132921">
    <property type="protein sequence ID" value="WMW06882.1"/>
    <property type="molecule type" value="Genomic_DNA"/>
</dbReference>
<protein>
    <submittedName>
        <fullName evidence="6">TetR/AcrR family transcriptional regulator</fullName>
    </submittedName>
</protein>